<feature type="transmembrane region" description="Helical" evidence="1">
    <location>
        <begin position="18"/>
        <end position="36"/>
    </location>
</feature>
<reference evidence="3" key="1">
    <citation type="journal article" date="2019" name="Int. J. Syst. Evol. Microbiol.">
        <title>The Global Catalogue of Microorganisms (GCM) 10K type strain sequencing project: providing services to taxonomists for standard genome sequencing and annotation.</title>
        <authorList>
            <consortium name="The Broad Institute Genomics Platform"/>
            <consortium name="The Broad Institute Genome Sequencing Center for Infectious Disease"/>
            <person name="Wu L."/>
            <person name="Ma J."/>
        </authorList>
    </citation>
    <scope>NUCLEOTIDE SEQUENCE [LARGE SCALE GENOMIC DNA]</scope>
    <source>
        <strain evidence="3">CCUG 55590</strain>
    </source>
</reference>
<dbReference type="InterPro" id="IPR010380">
    <property type="entry name" value="DUF975"/>
</dbReference>
<feature type="transmembrane region" description="Helical" evidence="1">
    <location>
        <begin position="163"/>
        <end position="188"/>
    </location>
</feature>
<protein>
    <submittedName>
        <fullName evidence="2">DUF975 family protein</fullName>
    </submittedName>
</protein>
<dbReference type="Proteomes" id="UP001596439">
    <property type="component" value="Unassembled WGS sequence"/>
</dbReference>
<sequence length="214" mass="24140">MQSSVYKQYALRMLSGKWGISLLVVLTVMVIQAMITTRLDLSTNDPEVLMTSVALLYGATVLLAPIELGKNWVFLQVAKDEKPKFGLLIEAFGSLKDYSRAVVYYAVFYLGLNVLMLFLIVPGVWFYLTYRIAPFIMRDEPDLSAFQAMRKSRLMMKGHKQTLLKLFASFIGWYALVLLTGGLAYIFVTPYLQTAISGLYLEMKASYLAKQPVG</sequence>
<keyword evidence="1" id="KW-0812">Transmembrane</keyword>
<evidence type="ECO:0000313" key="3">
    <source>
        <dbReference type="Proteomes" id="UP001596439"/>
    </source>
</evidence>
<name>A0ABW2PKT7_9BACL</name>
<evidence type="ECO:0000256" key="1">
    <source>
        <dbReference type="SAM" id="Phobius"/>
    </source>
</evidence>
<comment type="caution">
    <text evidence="2">The sequence shown here is derived from an EMBL/GenBank/DDBJ whole genome shotgun (WGS) entry which is preliminary data.</text>
</comment>
<keyword evidence="1" id="KW-0472">Membrane</keyword>
<proteinExistence type="predicted"/>
<dbReference type="RefSeq" id="WP_214787784.1">
    <property type="nucleotide sequence ID" value="NZ_JANIEL010000013.1"/>
</dbReference>
<gene>
    <name evidence="2" type="ORF">ACFQO8_05960</name>
</gene>
<feature type="transmembrane region" description="Helical" evidence="1">
    <location>
        <begin position="102"/>
        <end position="128"/>
    </location>
</feature>
<keyword evidence="1" id="KW-1133">Transmembrane helix</keyword>
<keyword evidence="3" id="KW-1185">Reference proteome</keyword>
<organism evidence="2 3">
    <name type="scientific">Exiguobacterium aestuarii</name>
    <dbReference type="NCBI Taxonomy" id="273527"/>
    <lineage>
        <taxon>Bacteria</taxon>
        <taxon>Bacillati</taxon>
        <taxon>Bacillota</taxon>
        <taxon>Bacilli</taxon>
        <taxon>Bacillales</taxon>
        <taxon>Bacillales Family XII. Incertae Sedis</taxon>
        <taxon>Exiguobacterium</taxon>
    </lineage>
</organism>
<dbReference type="PANTHER" id="PTHR40076:SF1">
    <property type="entry name" value="MEMBRANE PROTEIN"/>
    <property type="match status" value="1"/>
</dbReference>
<dbReference type="Pfam" id="PF06161">
    <property type="entry name" value="DUF975"/>
    <property type="match status" value="1"/>
</dbReference>
<evidence type="ECO:0000313" key="2">
    <source>
        <dbReference type="EMBL" id="MFC7389684.1"/>
    </source>
</evidence>
<dbReference type="EMBL" id="JBHTCE010000001">
    <property type="protein sequence ID" value="MFC7389684.1"/>
    <property type="molecule type" value="Genomic_DNA"/>
</dbReference>
<dbReference type="PANTHER" id="PTHR40076">
    <property type="entry name" value="MEMBRANE PROTEIN-RELATED"/>
    <property type="match status" value="1"/>
</dbReference>
<accession>A0ABW2PKT7</accession>